<accession>A0A2G9RZU3</accession>
<evidence type="ECO:0000313" key="7">
    <source>
        <dbReference type="Proteomes" id="UP000228934"/>
    </source>
</evidence>
<evidence type="ECO:0000256" key="4">
    <source>
        <dbReference type="RuleBase" id="RU361155"/>
    </source>
</evidence>
<dbReference type="Pfam" id="PF00685">
    <property type="entry name" value="Sulfotransfer_1"/>
    <property type="match status" value="1"/>
</dbReference>
<evidence type="ECO:0000256" key="2">
    <source>
        <dbReference type="ARBA" id="ARBA00023180"/>
    </source>
</evidence>
<dbReference type="PANTHER" id="PTHR10605">
    <property type="entry name" value="HEPARAN SULFATE SULFOTRANSFERASE"/>
    <property type="match status" value="1"/>
</dbReference>
<evidence type="ECO:0000259" key="5">
    <source>
        <dbReference type="Pfam" id="PF00685"/>
    </source>
</evidence>
<protein>
    <recommendedName>
        <fullName evidence="4">Sulfotransferase</fullName>
        <ecNumber evidence="4">2.8.2.-</ecNumber>
    </recommendedName>
</protein>
<dbReference type="EC" id="2.8.2.-" evidence="4"/>
<evidence type="ECO:0000256" key="1">
    <source>
        <dbReference type="ARBA" id="ARBA00022679"/>
    </source>
</evidence>
<comment type="similarity">
    <text evidence="4">Belongs to the sulfotransferase 1 family.</text>
</comment>
<sequence length="157" mass="17499">MHLNIVNHDEEQCSVLRHQRAHNDPVALNYTFAQVVTAGSHASQQLKNLQSRCLVPGWYATHLERWLTNYPPSQLYIVDGQELRNNPAAAMDSVQKFLGVTPHFNYTQALNTPYLPAAGKKLGGGPGKQKIQGLEDHQRRAGVNCGSLLNAETRKLF</sequence>
<dbReference type="Gene3D" id="3.40.50.300">
    <property type="entry name" value="P-loop containing nucleotide triphosphate hydrolases"/>
    <property type="match status" value="1"/>
</dbReference>
<feature type="binding site" evidence="3">
    <location>
        <position position="14"/>
    </location>
    <ligand>
        <name>3'-phosphoadenylyl sulfate</name>
        <dbReference type="ChEBI" id="CHEBI:58339"/>
    </ligand>
</feature>
<reference evidence="7" key="1">
    <citation type="journal article" date="2017" name="Nat. Commun.">
        <title>The North American bullfrog draft genome provides insight into hormonal regulation of long noncoding RNA.</title>
        <authorList>
            <person name="Hammond S.A."/>
            <person name="Warren R.L."/>
            <person name="Vandervalk B.P."/>
            <person name="Kucuk E."/>
            <person name="Khan H."/>
            <person name="Gibb E.A."/>
            <person name="Pandoh P."/>
            <person name="Kirk H."/>
            <person name="Zhao Y."/>
            <person name="Jones M."/>
            <person name="Mungall A.J."/>
            <person name="Coope R."/>
            <person name="Pleasance S."/>
            <person name="Moore R.A."/>
            <person name="Holt R.A."/>
            <person name="Round J.M."/>
            <person name="Ohora S."/>
            <person name="Walle B.V."/>
            <person name="Veldhoen N."/>
            <person name="Helbing C.C."/>
            <person name="Birol I."/>
        </authorList>
    </citation>
    <scope>NUCLEOTIDE SEQUENCE [LARGE SCALE GENOMIC DNA]</scope>
</reference>
<evidence type="ECO:0000256" key="3">
    <source>
        <dbReference type="PIRSR" id="PIRSR637359-2"/>
    </source>
</evidence>
<gene>
    <name evidence="6" type="ORF">AB205_0198360</name>
</gene>
<organism evidence="6 7">
    <name type="scientific">Aquarana catesbeiana</name>
    <name type="common">American bullfrog</name>
    <name type="synonym">Rana catesbeiana</name>
    <dbReference type="NCBI Taxonomy" id="8400"/>
    <lineage>
        <taxon>Eukaryota</taxon>
        <taxon>Metazoa</taxon>
        <taxon>Chordata</taxon>
        <taxon>Craniata</taxon>
        <taxon>Vertebrata</taxon>
        <taxon>Euteleostomi</taxon>
        <taxon>Amphibia</taxon>
        <taxon>Batrachia</taxon>
        <taxon>Anura</taxon>
        <taxon>Neobatrachia</taxon>
        <taxon>Ranoidea</taxon>
        <taxon>Ranidae</taxon>
        <taxon>Aquarana</taxon>
    </lineage>
</organism>
<dbReference type="InterPro" id="IPR000863">
    <property type="entry name" value="Sulfotransferase_dom"/>
</dbReference>
<dbReference type="EMBL" id="KV929758">
    <property type="protein sequence ID" value="PIO33416.1"/>
    <property type="molecule type" value="Genomic_DNA"/>
</dbReference>
<dbReference type="InterPro" id="IPR037359">
    <property type="entry name" value="NST/OST"/>
</dbReference>
<dbReference type="PANTHER" id="PTHR10605:SF53">
    <property type="entry name" value="BIFUNCTIONAL HEPARAN SULFATE N-DEACETYLASE_N-SULFOTRANSFERASE 2"/>
    <property type="match status" value="1"/>
</dbReference>
<dbReference type="GO" id="GO:0005794">
    <property type="term" value="C:Golgi apparatus"/>
    <property type="evidence" value="ECO:0007669"/>
    <property type="project" value="TreeGrafter"/>
</dbReference>
<dbReference type="SUPFAM" id="SSF52540">
    <property type="entry name" value="P-loop containing nucleoside triphosphate hydrolases"/>
    <property type="match status" value="1"/>
</dbReference>
<dbReference type="GO" id="GO:0015016">
    <property type="term" value="F:heparan sulfate N-sulfotransferase activity"/>
    <property type="evidence" value="ECO:0007669"/>
    <property type="project" value="TreeGrafter"/>
</dbReference>
<dbReference type="GO" id="GO:0019213">
    <property type="term" value="F:deacetylase activity"/>
    <property type="evidence" value="ECO:0007669"/>
    <property type="project" value="TreeGrafter"/>
</dbReference>
<keyword evidence="2" id="KW-0325">Glycoprotein</keyword>
<feature type="domain" description="Sulfotransferase" evidence="5">
    <location>
        <begin position="14"/>
        <end position="101"/>
    </location>
</feature>
<dbReference type="InterPro" id="IPR027417">
    <property type="entry name" value="P-loop_NTPase"/>
</dbReference>
<dbReference type="OrthoDB" id="8958249at2759"/>
<keyword evidence="1 4" id="KW-0808">Transferase</keyword>
<evidence type="ECO:0000313" key="6">
    <source>
        <dbReference type="EMBL" id="PIO33416.1"/>
    </source>
</evidence>
<keyword evidence="7" id="KW-1185">Reference proteome</keyword>
<name>A0A2G9RZU3_AQUCT</name>
<dbReference type="Proteomes" id="UP000228934">
    <property type="component" value="Unassembled WGS sequence"/>
</dbReference>
<proteinExistence type="inferred from homology"/>
<dbReference type="AlphaFoldDB" id="A0A2G9RZU3"/>